<accession>B4DC81</accession>
<dbReference type="SUPFAM" id="SSF142823">
    <property type="entry name" value="ComB-like"/>
    <property type="match status" value="1"/>
</dbReference>
<evidence type="ECO:0000256" key="4">
    <source>
        <dbReference type="ARBA" id="ARBA00021948"/>
    </source>
</evidence>
<evidence type="ECO:0000313" key="8">
    <source>
        <dbReference type="EMBL" id="EDY15958.1"/>
    </source>
</evidence>
<dbReference type="EC" id="3.1.3.71" evidence="3"/>
<evidence type="ECO:0000256" key="7">
    <source>
        <dbReference type="ARBA" id="ARBA00033711"/>
    </source>
</evidence>
<dbReference type="Gene3D" id="3.90.1560.10">
    <property type="entry name" value="ComB-like"/>
    <property type="match status" value="1"/>
</dbReference>
<comment type="catalytic activity">
    <reaction evidence="7">
        <text>(2R)-O-phospho-3-sulfolactate + H2O = (2R)-3-sulfolactate + phosphate</text>
        <dbReference type="Rhea" id="RHEA:23416"/>
        <dbReference type="ChEBI" id="CHEBI:15377"/>
        <dbReference type="ChEBI" id="CHEBI:15597"/>
        <dbReference type="ChEBI" id="CHEBI:43474"/>
        <dbReference type="ChEBI" id="CHEBI:58738"/>
        <dbReference type="EC" id="3.1.3.71"/>
    </reaction>
</comment>
<name>B4DC81_9BACT</name>
<dbReference type="PANTHER" id="PTHR37311:SF1">
    <property type="entry name" value="2-PHOSPHOSULFOLACTATE PHOSPHATASE-RELATED"/>
    <property type="match status" value="1"/>
</dbReference>
<protein>
    <recommendedName>
        <fullName evidence="4">Probable 2-phosphosulfolactate phosphatase</fullName>
        <ecNumber evidence="3">3.1.3.71</ecNumber>
    </recommendedName>
</protein>
<proteinExistence type="inferred from homology"/>
<sequence length="236" mass="25069">MYIDVALNPAEITLLSARDLTETTCVVFDILRATSSMVTALAHGVPEIYPVCTIEEARAMKAKLPEVVLGGERKGDRIAGFDIGNSPSEYQNLQGRRIVTTTTNGTVALRACERAQRVLVGALLNLDALAKVIRTSVPENLLLVCAGTFETFALEDAYAAGRLIAEFTGATHSDAAQTVAAMAAHYPTPLEALRAARNGQALTATGRAGDVEWCAQVSRFNVVGLMEAAVIRPLPA</sequence>
<dbReference type="Pfam" id="PF04029">
    <property type="entry name" value="2-ph_phosp"/>
    <property type="match status" value="1"/>
</dbReference>
<dbReference type="InterPro" id="IPR005238">
    <property type="entry name" value="ComB-like"/>
</dbReference>
<comment type="caution">
    <text evidence="8">The sequence shown here is derived from an EMBL/GenBank/DDBJ whole genome shotgun (WGS) entry which is preliminary data.</text>
</comment>
<dbReference type="EMBL" id="ABVL01000045">
    <property type="protein sequence ID" value="EDY15958.1"/>
    <property type="molecule type" value="Genomic_DNA"/>
</dbReference>
<dbReference type="RefSeq" id="WP_006983839.1">
    <property type="nucleotide sequence ID" value="NZ_ABVL01000045.1"/>
</dbReference>
<keyword evidence="5 8" id="KW-0378">Hydrolase</keyword>
<evidence type="ECO:0000256" key="2">
    <source>
        <dbReference type="ARBA" id="ARBA00009997"/>
    </source>
</evidence>
<dbReference type="InterPro" id="IPR036702">
    <property type="entry name" value="ComB-like_sf"/>
</dbReference>
<reference evidence="8 9" key="1">
    <citation type="journal article" date="2011" name="J. Bacteriol.">
        <title>Genome sequence of Chthoniobacter flavus Ellin428, an aerobic heterotrophic soil bacterium.</title>
        <authorList>
            <person name="Kant R."/>
            <person name="van Passel M.W."/>
            <person name="Palva A."/>
            <person name="Lucas S."/>
            <person name="Lapidus A."/>
            <person name="Glavina Del Rio T."/>
            <person name="Dalin E."/>
            <person name="Tice H."/>
            <person name="Bruce D."/>
            <person name="Goodwin L."/>
            <person name="Pitluck S."/>
            <person name="Larimer F.W."/>
            <person name="Land M.L."/>
            <person name="Hauser L."/>
            <person name="Sangwan P."/>
            <person name="de Vos W.M."/>
            <person name="Janssen P.H."/>
            <person name="Smidt H."/>
        </authorList>
    </citation>
    <scope>NUCLEOTIDE SEQUENCE [LARGE SCALE GENOMIC DNA]</scope>
    <source>
        <strain evidence="8 9">Ellin428</strain>
    </source>
</reference>
<comment type="similarity">
    <text evidence="2">Belongs to the ComB family.</text>
</comment>
<evidence type="ECO:0000256" key="1">
    <source>
        <dbReference type="ARBA" id="ARBA00001946"/>
    </source>
</evidence>
<dbReference type="GO" id="GO:0050532">
    <property type="term" value="F:2-phosphosulfolactate phosphatase activity"/>
    <property type="evidence" value="ECO:0007669"/>
    <property type="project" value="UniProtKB-EC"/>
</dbReference>
<keyword evidence="9" id="KW-1185">Reference proteome</keyword>
<organism evidence="8 9">
    <name type="scientific">Chthoniobacter flavus Ellin428</name>
    <dbReference type="NCBI Taxonomy" id="497964"/>
    <lineage>
        <taxon>Bacteria</taxon>
        <taxon>Pseudomonadati</taxon>
        <taxon>Verrucomicrobiota</taxon>
        <taxon>Spartobacteria</taxon>
        <taxon>Chthoniobacterales</taxon>
        <taxon>Chthoniobacteraceae</taxon>
        <taxon>Chthoniobacter</taxon>
    </lineage>
</organism>
<gene>
    <name evidence="8" type="ORF">CfE428DRAFT_6522</name>
</gene>
<evidence type="ECO:0000313" key="9">
    <source>
        <dbReference type="Proteomes" id="UP000005824"/>
    </source>
</evidence>
<evidence type="ECO:0000256" key="6">
    <source>
        <dbReference type="ARBA" id="ARBA00022842"/>
    </source>
</evidence>
<dbReference type="AlphaFoldDB" id="B4DC81"/>
<evidence type="ECO:0000256" key="3">
    <source>
        <dbReference type="ARBA" id="ARBA00012953"/>
    </source>
</evidence>
<dbReference type="GO" id="GO:0050545">
    <property type="term" value="F:sulfopyruvate decarboxylase activity"/>
    <property type="evidence" value="ECO:0007669"/>
    <property type="project" value="TreeGrafter"/>
</dbReference>
<dbReference type="eggNOG" id="COG2045">
    <property type="taxonomic scope" value="Bacteria"/>
</dbReference>
<comment type="cofactor">
    <cofactor evidence="1">
        <name>Mg(2+)</name>
        <dbReference type="ChEBI" id="CHEBI:18420"/>
    </cofactor>
</comment>
<evidence type="ECO:0000256" key="5">
    <source>
        <dbReference type="ARBA" id="ARBA00022801"/>
    </source>
</evidence>
<dbReference type="Proteomes" id="UP000005824">
    <property type="component" value="Unassembled WGS sequence"/>
</dbReference>
<keyword evidence="6" id="KW-0460">Magnesium</keyword>
<dbReference type="STRING" id="497964.CfE428DRAFT_6522"/>
<dbReference type="GO" id="GO:0000287">
    <property type="term" value="F:magnesium ion binding"/>
    <property type="evidence" value="ECO:0007669"/>
    <property type="project" value="InterPro"/>
</dbReference>
<dbReference type="InParanoid" id="B4DC81"/>
<dbReference type="PANTHER" id="PTHR37311">
    <property type="entry name" value="2-PHOSPHOSULFOLACTATE PHOSPHATASE-RELATED"/>
    <property type="match status" value="1"/>
</dbReference>